<dbReference type="EMBL" id="CM031836">
    <property type="protein sequence ID" value="KAG6684008.1"/>
    <property type="molecule type" value="Genomic_DNA"/>
</dbReference>
<keyword evidence="1" id="KW-0812">Transmembrane</keyword>
<keyword evidence="1" id="KW-0472">Membrane</keyword>
<feature type="transmembrane region" description="Helical" evidence="1">
    <location>
        <begin position="101"/>
        <end position="119"/>
    </location>
</feature>
<organism evidence="2 3">
    <name type="scientific">Carya illinoinensis</name>
    <name type="common">Pecan</name>
    <dbReference type="NCBI Taxonomy" id="32201"/>
    <lineage>
        <taxon>Eukaryota</taxon>
        <taxon>Viridiplantae</taxon>
        <taxon>Streptophyta</taxon>
        <taxon>Embryophyta</taxon>
        <taxon>Tracheophyta</taxon>
        <taxon>Spermatophyta</taxon>
        <taxon>Magnoliopsida</taxon>
        <taxon>eudicotyledons</taxon>
        <taxon>Gunneridae</taxon>
        <taxon>Pentapetalae</taxon>
        <taxon>rosids</taxon>
        <taxon>fabids</taxon>
        <taxon>Fagales</taxon>
        <taxon>Juglandaceae</taxon>
        <taxon>Carya</taxon>
    </lineage>
</organism>
<keyword evidence="1" id="KW-1133">Transmembrane helix</keyword>
<sequence length="120" mass="14468">MLGRQSLLVILGRSKPIFYLSHNLKHKVGLTSHATSSCLSLKLRRLRWRRLRLRLMPRHKLRLSMSNSYVRTYAWESKGYLISSLVMIIHFWTYFPNVFYLINYILFFYTSIFFMNLTLD</sequence>
<dbReference type="AlphaFoldDB" id="A0A922IW47"/>
<evidence type="ECO:0000313" key="2">
    <source>
        <dbReference type="EMBL" id="KAG6684008.1"/>
    </source>
</evidence>
<dbReference type="Proteomes" id="UP000811246">
    <property type="component" value="Chromosome 12"/>
</dbReference>
<gene>
    <name evidence="2" type="ORF">I3842_12G040900</name>
</gene>
<name>A0A922IW47_CARIL</name>
<evidence type="ECO:0000313" key="3">
    <source>
        <dbReference type="Proteomes" id="UP000811246"/>
    </source>
</evidence>
<reference evidence="2" key="1">
    <citation type="submission" date="2021-01" db="EMBL/GenBank/DDBJ databases">
        <authorList>
            <person name="Lovell J.T."/>
            <person name="Bentley N."/>
            <person name="Bhattarai G."/>
            <person name="Jenkins J.W."/>
            <person name="Sreedasyam A."/>
            <person name="Alarcon Y."/>
            <person name="Bock C."/>
            <person name="Boston L."/>
            <person name="Carlson J."/>
            <person name="Cervantes K."/>
            <person name="Clermont K."/>
            <person name="Krom N."/>
            <person name="Kubenka K."/>
            <person name="Mamidi S."/>
            <person name="Mattison C."/>
            <person name="Monteros M."/>
            <person name="Pisani C."/>
            <person name="Plott C."/>
            <person name="Rajasekar S."/>
            <person name="Rhein H.S."/>
            <person name="Rohla C."/>
            <person name="Song M."/>
            <person name="Hilaire R.S."/>
            <person name="Shu S."/>
            <person name="Wells L."/>
            <person name="Wang X."/>
            <person name="Webber J."/>
            <person name="Heerema R.J."/>
            <person name="Klein P."/>
            <person name="Conner P."/>
            <person name="Grauke L."/>
            <person name="Grimwood J."/>
            <person name="Schmutz J."/>
            <person name="Randall J.J."/>
        </authorList>
    </citation>
    <scope>NUCLEOTIDE SEQUENCE</scope>
    <source>
        <tissue evidence="2">Leaf</tissue>
    </source>
</reference>
<evidence type="ECO:0000256" key="1">
    <source>
        <dbReference type="SAM" id="Phobius"/>
    </source>
</evidence>
<proteinExistence type="predicted"/>
<accession>A0A922IW47</accession>
<protein>
    <submittedName>
        <fullName evidence="2">Uncharacterized protein</fullName>
    </submittedName>
</protein>
<comment type="caution">
    <text evidence="2">The sequence shown here is derived from an EMBL/GenBank/DDBJ whole genome shotgun (WGS) entry which is preliminary data.</text>
</comment>